<evidence type="ECO:0000259" key="6">
    <source>
        <dbReference type="Pfam" id="PF07167"/>
    </source>
</evidence>
<dbReference type="InterPro" id="IPR010941">
    <property type="entry name" value="PhaC_N"/>
</dbReference>
<dbReference type="Gene3D" id="3.40.50.1820">
    <property type="entry name" value="alpha/beta hydrolase"/>
    <property type="match status" value="1"/>
</dbReference>
<dbReference type="SUPFAM" id="SSF53474">
    <property type="entry name" value="alpha/beta-Hydrolases"/>
    <property type="match status" value="1"/>
</dbReference>
<dbReference type="Proteomes" id="UP001156882">
    <property type="component" value="Unassembled WGS sequence"/>
</dbReference>
<dbReference type="PANTHER" id="PTHR36837">
    <property type="entry name" value="POLY(3-HYDROXYALKANOATE) POLYMERASE SUBUNIT PHAC"/>
    <property type="match status" value="1"/>
</dbReference>
<dbReference type="Pfam" id="PF07167">
    <property type="entry name" value="PhaC_N"/>
    <property type="match status" value="1"/>
</dbReference>
<evidence type="ECO:0000313" key="8">
    <source>
        <dbReference type="Proteomes" id="UP001156882"/>
    </source>
</evidence>
<evidence type="ECO:0000256" key="3">
    <source>
        <dbReference type="ARBA" id="ARBA00022679"/>
    </source>
</evidence>
<evidence type="ECO:0000256" key="1">
    <source>
        <dbReference type="ARBA" id="ARBA00004496"/>
    </source>
</evidence>
<feature type="compositionally biased region" description="Basic and acidic residues" evidence="5">
    <location>
        <begin position="108"/>
        <end position="127"/>
    </location>
</feature>
<feature type="region of interest" description="Disordered" evidence="5">
    <location>
        <begin position="107"/>
        <end position="127"/>
    </location>
</feature>
<name>A0ABQ6CF20_9HYPH</name>
<comment type="caution">
    <text evidence="7">The sequence shown here is derived from an EMBL/GenBank/DDBJ whole genome shotgun (WGS) entry which is preliminary data.</text>
</comment>
<gene>
    <name evidence="7" type="ORF">GCM10007874_18850</name>
</gene>
<dbReference type="InterPro" id="IPR029058">
    <property type="entry name" value="AB_hydrolase_fold"/>
</dbReference>
<comment type="subcellular location">
    <subcellularLocation>
        <location evidence="1">Cytoplasm</location>
    </subcellularLocation>
</comment>
<evidence type="ECO:0000256" key="4">
    <source>
        <dbReference type="ARBA" id="ARBA00023315"/>
    </source>
</evidence>
<organism evidence="7 8">
    <name type="scientific">Labrys miyagiensis</name>
    <dbReference type="NCBI Taxonomy" id="346912"/>
    <lineage>
        <taxon>Bacteria</taxon>
        <taxon>Pseudomonadati</taxon>
        <taxon>Pseudomonadota</taxon>
        <taxon>Alphaproteobacteria</taxon>
        <taxon>Hyphomicrobiales</taxon>
        <taxon>Xanthobacteraceae</taxon>
        <taxon>Labrys</taxon>
    </lineage>
</organism>
<evidence type="ECO:0000256" key="2">
    <source>
        <dbReference type="ARBA" id="ARBA00022490"/>
    </source>
</evidence>
<sequence length="609" mass="68221">MLMKNDKPTGQQHPADGTAVFGPIDIESLARNMGRAVEEGGKALAAYLRPREDGRVKNDFAEEVTDAVNTLGHLAEYWLTDPQRTLEAQTNLATGFMSLWASTLQRMTGEEAKPAAEPDPKDPRFRDPEWSENQYFDLLKQAYLITTRWAEKLVKEADGLEPHLRHKADFYVRQVSAAISPSNFIATNPALIRDTLAENGENLVRGLHMLKEDIDAGGGDLRIRQSDTSKFEVGVNLATTPGKVVYRNATMELLQYTPTTENVLKRPLLICPPWINKFYVLDLTPEKSFIKWCVDQGITVFVISWVNPDEKQRNKGFYEYMKEGPLAALDEIGKITGEKEVSAIGYCVGGTLLSVTLAWMAAKGDTRIGSATLFATQVDFENAGDLKVFADEDHILSIEKKMDEHGYFPGAKMAAAFNMLRSQELIWPYLVNNYVRGKQPTPFDLLYWNADATRMPQKNHSFYLRNCYLENNLTRGKMVVGDETLDLKKVKIPVYELATREDHIAPPNSVFIGAQAFGGPVRYVLSGSGHIAGVVNPPVRKKYQYWLGSDPAGNFEDWFAAATEHAGSWWPDWLTWLRHQAPEEVPASKRAPGGRRKTLGDAPGTYVKE</sequence>
<dbReference type="NCBIfam" id="TIGR01838">
    <property type="entry name" value="PHA_synth_I"/>
    <property type="match status" value="1"/>
</dbReference>
<keyword evidence="2" id="KW-0963">Cytoplasm</keyword>
<keyword evidence="3" id="KW-0808">Transferase</keyword>
<reference evidence="8" key="1">
    <citation type="journal article" date="2019" name="Int. J. Syst. Evol. Microbiol.">
        <title>The Global Catalogue of Microorganisms (GCM) 10K type strain sequencing project: providing services to taxonomists for standard genome sequencing and annotation.</title>
        <authorList>
            <consortium name="The Broad Institute Genomics Platform"/>
            <consortium name="The Broad Institute Genome Sequencing Center for Infectious Disease"/>
            <person name="Wu L."/>
            <person name="Ma J."/>
        </authorList>
    </citation>
    <scope>NUCLEOTIDE SEQUENCE [LARGE SCALE GENOMIC DNA]</scope>
    <source>
        <strain evidence="8">NBRC 101365</strain>
    </source>
</reference>
<keyword evidence="4" id="KW-0012">Acyltransferase</keyword>
<keyword evidence="8" id="KW-1185">Reference proteome</keyword>
<dbReference type="InterPro" id="IPR010963">
    <property type="entry name" value="PHA_synth_I"/>
</dbReference>
<protein>
    <submittedName>
        <fullName evidence="7">Class I poly(R)-hydroxyalkanoic acid synthase</fullName>
    </submittedName>
</protein>
<accession>A0ABQ6CF20</accession>
<evidence type="ECO:0000256" key="5">
    <source>
        <dbReference type="SAM" id="MobiDB-lite"/>
    </source>
</evidence>
<feature type="region of interest" description="Disordered" evidence="5">
    <location>
        <begin position="584"/>
        <end position="609"/>
    </location>
</feature>
<dbReference type="PANTHER" id="PTHR36837:SF5">
    <property type="entry name" value="POLY-3-HYDROXYBUTYRATE SYNTHASE"/>
    <property type="match status" value="1"/>
</dbReference>
<dbReference type="InterPro" id="IPR051321">
    <property type="entry name" value="PHA/PHB_synthase"/>
</dbReference>
<feature type="domain" description="Poly-beta-hydroxybutyrate polymerase N-terminal" evidence="6">
    <location>
        <begin position="121"/>
        <end position="293"/>
    </location>
</feature>
<proteinExistence type="predicted"/>
<dbReference type="EMBL" id="BSPC01000015">
    <property type="protein sequence ID" value="GLS18868.1"/>
    <property type="molecule type" value="Genomic_DNA"/>
</dbReference>
<evidence type="ECO:0000313" key="7">
    <source>
        <dbReference type="EMBL" id="GLS18868.1"/>
    </source>
</evidence>